<keyword evidence="11" id="KW-1185">Reference proteome</keyword>
<dbReference type="GO" id="GO:0004553">
    <property type="term" value="F:hydrolase activity, hydrolyzing O-glycosyl compounds"/>
    <property type="evidence" value="ECO:0007669"/>
    <property type="project" value="InterPro"/>
</dbReference>
<protein>
    <recommendedName>
        <fullName evidence="12">Alpha-glucosidase</fullName>
    </recommendedName>
</protein>
<keyword evidence="5 6" id="KW-0326">Glycosidase</keyword>
<dbReference type="CDD" id="cd14752">
    <property type="entry name" value="GH31_N"/>
    <property type="match status" value="1"/>
</dbReference>
<dbReference type="PROSITE" id="PS00707">
    <property type="entry name" value="GLYCOSYL_HYDROL_F31_2"/>
    <property type="match status" value="1"/>
</dbReference>
<evidence type="ECO:0000259" key="8">
    <source>
        <dbReference type="Pfam" id="PF01055"/>
    </source>
</evidence>
<dbReference type="EMBL" id="CAVNYO010000169">
    <property type="protein sequence ID" value="CAK5270993.1"/>
    <property type="molecule type" value="Genomic_DNA"/>
</dbReference>
<dbReference type="PANTHER" id="PTHR22762:SF133">
    <property type="entry name" value="P-TYPE DOMAIN-CONTAINING PROTEIN"/>
    <property type="match status" value="1"/>
</dbReference>
<evidence type="ECO:0008006" key="12">
    <source>
        <dbReference type="Google" id="ProtNLM"/>
    </source>
</evidence>
<dbReference type="InterPro" id="IPR017853">
    <property type="entry name" value="GH"/>
</dbReference>
<dbReference type="AlphaFoldDB" id="A0AAD2HA49"/>
<dbReference type="GO" id="GO:0005975">
    <property type="term" value="P:carbohydrate metabolic process"/>
    <property type="evidence" value="ECO:0007669"/>
    <property type="project" value="InterPro"/>
</dbReference>
<evidence type="ECO:0000256" key="6">
    <source>
        <dbReference type="RuleBase" id="RU361185"/>
    </source>
</evidence>
<dbReference type="Pfam" id="PF21365">
    <property type="entry name" value="Glyco_hydro_31_3rd"/>
    <property type="match status" value="1"/>
</dbReference>
<name>A0AAD2HA49_9AGAR</name>
<organism evidence="10 11">
    <name type="scientific">Mycena citricolor</name>
    <dbReference type="NCBI Taxonomy" id="2018698"/>
    <lineage>
        <taxon>Eukaryota</taxon>
        <taxon>Fungi</taxon>
        <taxon>Dikarya</taxon>
        <taxon>Basidiomycota</taxon>
        <taxon>Agaricomycotina</taxon>
        <taxon>Agaricomycetes</taxon>
        <taxon>Agaricomycetidae</taxon>
        <taxon>Agaricales</taxon>
        <taxon>Marasmiineae</taxon>
        <taxon>Mycenaceae</taxon>
        <taxon>Mycena</taxon>
    </lineage>
</organism>
<feature type="domain" description="Glycoside hydrolase family 31 TIM barrel" evidence="8">
    <location>
        <begin position="318"/>
        <end position="740"/>
    </location>
</feature>
<comment type="similarity">
    <text evidence="1 6">Belongs to the glycosyl hydrolase 31 family.</text>
</comment>
<dbReference type="Pfam" id="PF01055">
    <property type="entry name" value="Glyco_hydro_31_2nd"/>
    <property type="match status" value="1"/>
</dbReference>
<gene>
    <name evidence="10" type="ORF">MYCIT1_LOCUS15838</name>
</gene>
<accession>A0AAD2HA49</accession>
<reference evidence="10" key="1">
    <citation type="submission" date="2023-11" db="EMBL/GenBank/DDBJ databases">
        <authorList>
            <person name="De Vega J J."/>
            <person name="De Vega J J."/>
        </authorList>
    </citation>
    <scope>NUCLEOTIDE SEQUENCE</scope>
</reference>
<dbReference type="PROSITE" id="PS00129">
    <property type="entry name" value="GLYCOSYL_HYDROL_F31_1"/>
    <property type="match status" value="1"/>
</dbReference>
<dbReference type="InterPro" id="IPR011013">
    <property type="entry name" value="Gal_mutarotase_sf_dom"/>
</dbReference>
<evidence type="ECO:0000256" key="3">
    <source>
        <dbReference type="ARBA" id="ARBA00022801"/>
    </source>
</evidence>
<dbReference type="SUPFAM" id="SSF51011">
    <property type="entry name" value="Glycosyl hydrolase domain"/>
    <property type="match status" value="1"/>
</dbReference>
<dbReference type="InterPro" id="IPR030459">
    <property type="entry name" value="Glyco_hydro_31_CS"/>
</dbReference>
<evidence type="ECO:0000256" key="1">
    <source>
        <dbReference type="ARBA" id="ARBA00007806"/>
    </source>
</evidence>
<sequence length="968" mass="106201">MLRPFLLLLWGIFYQLIILPSALTAEPESDLVYSHNTTACPGYTLHSSSLVETSAGFHAALVLAGDACNAFGRDIKELQVAVTHETETRLRVQIVDAARKQYVIPDSVLPPPSANEHVKPGKSDLVFNYTPAPFAFWITRRSAPHLGPLFDTRHTSLPPPPVAGGPRNVSVGGVGLVFEDQYLQLTTALPRGANVYGLGEVVARGGLRRDVEGGVVQTMWARDAATPVDENLYGTHPMYMEHRFDKKSGKSHTHAVFLRSSNGADIVLATPEPSFPGSLLQYRILGGTLDLTFISDPPQAEASPISVIEQYTALVGLPTWQPYWAFGFHLCRWGYENLDETRDAVRRMRAAGVPLETMWNDIDLYAAFRDFTTDPVRFPEDEVREFVRELKANHQHYIPIVDVGIAIATNSSDSYAPYAKGKELDVFVKNPDINGTEYIGQVWPGYTVFPDWFAPKTSGWWAEALGNWSNQGVEYSGIWLDMNEVSSFCEGSCGTGADLSNTTCPVILPGSPDNLVTDYPEGYNSSLFGPSGNLTVNGTWTFSSPTKIQTKRDVELDSKAQDIDVNDPPYAIHNAFGRLAVHTLATNATHSGGYIELDVHNLHGLMETAATHKALASLFPSKRPVIIARSTFPSSGHYGGHWLGDNQATWASMAFSIQGLLQFQMFGIPFIGADTCGFQGNTDEELCNRWMQLSAFSPFYRNHNQRGAISQEPYVWDSVAAAAKIAINVRYSLLPYWYTLFANSSRHGTPTVRALFWEFPDDPSLFSVDRQFLVGPDILVTPVLEPNVSTVHGVFPGHSTGTIWRDWYTYKPITGPSATLSAPLGHIPVHVRSGAVLLLHSTPAYTTHETRAHPYALLVSLDRHGGARGSAYVDDGDGQPDGVDLAFRVAGGRLEMTRAAGGYVVAQPVDGITVLGVGHKPSRVWVGGKELPGTRWLYENREGAETLGVNLSGGREISLNRDVVIEWK</sequence>
<proteinExistence type="inferred from homology"/>
<dbReference type="GO" id="GO:0030246">
    <property type="term" value="F:carbohydrate binding"/>
    <property type="evidence" value="ECO:0007669"/>
    <property type="project" value="InterPro"/>
</dbReference>
<evidence type="ECO:0000256" key="2">
    <source>
        <dbReference type="ARBA" id="ARBA00022729"/>
    </source>
</evidence>
<keyword evidence="3 6" id="KW-0378">Hydrolase</keyword>
<dbReference type="Gene3D" id="2.60.40.1760">
    <property type="entry name" value="glycosyl hydrolase (family 31)"/>
    <property type="match status" value="1"/>
</dbReference>
<feature type="signal peptide" evidence="7">
    <location>
        <begin position="1"/>
        <end position="24"/>
    </location>
</feature>
<feature type="domain" description="Glycosyl hydrolase family 31 C-terminal" evidence="9">
    <location>
        <begin position="748"/>
        <end position="837"/>
    </location>
</feature>
<dbReference type="Proteomes" id="UP001295794">
    <property type="component" value="Unassembled WGS sequence"/>
</dbReference>
<dbReference type="Gene3D" id="3.20.20.80">
    <property type="entry name" value="Glycosidases"/>
    <property type="match status" value="2"/>
</dbReference>
<evidence type="ECO:0000313" key="11">
    <source>
        <dbReference type="Proteomes" id="UP001295794"/>
    </source>
</evidence>
<feature type="chain" id="PRO_5042179747" description="Alpha-glucosidase" evidence="7">
    <location>
        <begin position="25"/>
        <end position="968"/>
    </location>
</feature>
<dbReference type="SUPFAM" id="SSF74650">
    <property type="entry name" value="Galactose mutarotase-like"/>
    <property type="match status" value="1"/>
</dbReference>
<evidence type="ECO:0000259" key="9">
    <source>
        <dbReference type="Pfam" id="PF21365"/>
    </source>
</evidence>
<dbReference type="SUPFAM" id="SSF51445">
    <property type="entry name" value="(Trans)glycosidases"/>
    <property type="match status" value="1"/>
</dbReference>
<dbReference type="InterPro" id="IPR048395">
    <property type="entry name" value="Glyco_hydro_31_C"/>
</dbReference>
<dbReference type="CDD" id="cd06602">
    <property type="entry name" value="GH31_MGAM_SI_GAA"/>
    <property type="match status" value="1"/>
</dbReference>
<keyword evidence="4" id="KW-0325">Glycoprotein</keyword>
<comment type="caution">
    <text evidence="10">The sequence shown here is derived from an EMBL/GenBank/DDBJ whole genome shotgun (WGS) entry which is preliminary data.</text>
</comment>
<dbReference type="Gene3D" id="2.60.40.1180">
    <property type="entry name" value="Golgi alpha-mannosidase II"/>
    <property type="match status" value="2"/>
</dbReference>
<dbReference type="InterPro" id="IPR030458">
    <property type="entry name" value="Glyco_hydro_31_AS"/>
</dbReference>
<evidence type="ECO:0000313" key="10">
    <source>
        <dbReference type="EMBL" id="CAK5270993.1"/>
    </source>
</evidence>
<dbReference type="InterPro" id="IPR013780">
    <property type="entry name" value="Glyco_hydro_b"/>
</dbReference>
<keyword evidence="2 7" id="KW-0732">Signal</keyword>
<dbReference type="PANTHER" id="PTHR22762">
    <property type="entry name" value="ALPHA-GLUCOSIDASE"/>
    <property type="match status" value="1"/>
</dbReference>
<evidence type="ECO:0000256" key="7">
    <source>
        <dbReference type="SAM" id="SignalP"/>
    </source>
</evidence>
<evidence type="ECO:0000256" key="5">
    <source>
        <dbReference type="ARBA" id="ARBA00023295"/>
    </source>
</evidence>
<dbReference type="InterPro" id="IPR000322">
    <property type="entry name" value="Glyco_hydro_31_TIM"/>
</dbReference>
<evidence type="ECO:0000256" key="4">
    <source>
        <dbReference type="ARBA" id="ARBA00023180"/>
    </source>
</evidence>